<organism evidence="10 11">
    <name type="scientific">Eggerthia catenaformis OT 569 = DSM 20559</name>
    <dbReference type="NCBI Taxonomy" id="999415"/>
    <lineage>
        <taxon>Bacteria</taxon>
        <taxon>Bacillati</taxon>
        <taxon>Bacillota</taxon>
        <taxon>Erysipelotrichia</taxon>
        <taxon>Erysipelotrichales</taxon>
        <taxon>Coprobacillaceae</taxon>
        <taxon>Eggerthia</taxon>
    </lineage>
</organism>
<dbReference type="RefSeq" id="WP_004802899.1">
    <property type="nucleotide sequence ID" value="NZ_KB446648.1"/>
</dbReference>
<comment type="caution">
    <text evidence="10">The sequence shown here is derived from an EMBL/GenBank/DDBJ whole genome shotgun (WGS) entry which is preliminary data.</text>
</comment>
<evidence type="ECO:0000256" key="7">
    <source>
        <dbReference type="ARBA" id="ARBA00023160"/>
    </source>
</evidence>
<evidence type="ECO:0000256" key="1">
    <source>
        <dbReference type="ARBA" id="ARBA00006500"/>
    </source>
</evidence>
<evidence type="ECO:0000256" key="2">
    <source>
        <dbReference type="ARBA" id="ARBA00022516"/>
    </source>
</evidence>
<keyword evidence="5" id="KW-0809">Transit peptide</keyword>
<dbReference type="AlphaFoldDB" id="M2NEC0"/>
<keyword evidence="11" id="KW-1185">Reference proteome</keyword>
<dbReference type="Proteomes" id="UP000011758">
    <property type="component" value="Unassembled WGS sequence"/>
</dbReference>
<keyword evidence="2" id="KW-0444">Lipid biosynthesis</keyword>
<evidence type="ECO:0000256" key="6">
    <source>
        <dbReference type="ARBA" id="ARBA00023098"/>
    </source>
</evidence>
<protein>
    <recommendedName>
        <fullName evidence="12">Acyl-ACP thioesterase</fullName>
    </recommendedName>
</protein>
<keyword evidence="6" id="KW-0443">Lipid metabolism</keyword>
<dbReference type="Pfam" id="PF20791">
    <property type="entry name" value="Acyl-ACP_TE_C"/>
    <property type="match status" value="1"/>
</dbReference>
<dbReference type="GO" id="GO:0000036">
    <property type="term" value="F:acyl carrier activity"/>
    <property type="evidence" value="ECO:0007669"/>
    <property type="project" value="TreeGrafter"/>
</dbReference>
<proteinExistence type="inferred from homology"/>
<dbReference type="Pfam" id="PF01643">
    <property type="entry name" value="Acyl-ACP_TE"/>
    <property type="match status" value="1"/>
</dbReference>
<keyword evidence="7" id="KW-0275">Fatty acid biosynthesis</keyword>
<evidence type="ECO:0000256" key="5">
    <source>
        <dbReference type="ARBA" id="ARBA00022946"/>
    </source>
</evidence>
<dbReference type="PANTHER" id="PTHR31727:SF6">
    <property type="entry name" value="OLEOYL-ACYL CARRIER PROTEIN THIOESTERASE 1, CHLOROPLASTIC"/>
    <property type="match status" value="1"/>
</dbReference>
<sequence>MFQEEKRIELCDCDYKGKVRNEYFFIRFGEIATYDAYKTNIYNQNMLMHYGWVVSKQTLKLAQPIYYDDLITLTTHIRKPSHVIFPRYYEIKKENHIIGECASIWTLMDLEKRKIIKPMQAGIQVPDSIPMEFEPETLFPLDDVEYVKSHQVLYSDVDINGHFNNTRYIRLACDLIPFPLFNDHFISKISINYKKELPPQSFLDLYMCRDHDFFHIEGKYDQEVCFITEMRITKI</sequence>
<evidence type="ECO:0000256" key="3">
    <source>
        <dbReference type="ARBA" id="ARBA00022801"/>
    </source>
</evidence>
<dbReference type="eggNOG" id="COG3884">
    <property type="taxonomic scope" value="Bacteria"/>
</dbReference>
<feature type="domain" description="Acyl-ACP thioesterase-like C-terminal" evidence="9">
    <location>
        <begin position="146"/>
        <end position="204"/>
    </location>
</feature>
<dbReference type="InterPro" id="IPR045023">
    <property type="entry name" value="FATA/B"/>
</dbReference>
<dbReference type="InterPro" id="IPR002864">
    <property type="entry name" value="Acyl-ACP_thioesterase_NHD"/>
</dbReference>
<dbReference type="Gene3D" id="3.10.129.10">
    <property type="entry name" value="Hotdog Thioesterase"/>
    <property type="match status" value="1"/>
</dbReference>
<evidence type="ECO:0000313" key="10">
    <source>
        <dbReference type="EMBL" id="EMD16543.1"/>
    </source>
</evidence>
<keyword evidence="4" id="KW-0276">Fatty acid metabolism</keyword>
<evidence type="ECO:0000313" key="11">
    <source>
        <dbReference type="Proteomes" id="UP000011758"/>
    </source>
</evidence>
<gene>
    <name evidence="10" type="ORF">HMPREF9943_01097</name>
</gene>
<dbReference type="STRING" id="999415.HMPREF9943_01097"/>
<comment type="similarity">
    <text evidence="1">Belongs to the acyl-ACP thioesterase family.</text>
</comment>
<dbReference type="GO" id="GO:0016297">
    <property type="term" value="F:fatty acyl-[ACP] hydrolase activity"/>
    <property type="evidence" value="ECO:0007669"/>
    <property type="project" value="InterPro"/>
</dbReference>
<dbReference type="BioCyc" id="ECAT999415-HMP:GTTI-1123-MONOMER"/>
<accession>M2NEC0</accession>
<feature type="domain" description="Acyl-ACP thioesterase N-terminal hotdog" evidence="8">
    <location>
        <begin position="2"/>
        <end position="116"/>
    </location>
</feature>
<reference evidence="10 11" key="1">
    <citation type="submission" date="2013-02" db="EMBL/GenBank/DDBJ databases">
        <title>The Genome Sequence of Lactobacillus catenaformis F0143.</title>
        <authorList>
            <consortium name="The Broad Institute Genome Sequencing Platform"/>
            <person name="Earl A."/>
            <person name="Ward D."/>
            <person name="Feldgarden M."/>
            <person name="Gevers D."/>
            <person name="Izard J."/>
            <person name="Blanton J.M."/>
            <person name="Mathney J."/>
            <person name="Dewhirst F.E."/>
            <person name="Young S.K."/>
            <person name="Zeng Q."/>
            <person name="Gargeya S."/>
            <person name="Fitzgerald M."/>
            <person name="Haas B."/>
            <person name="Abouelleil A."/>
            <person name="Alvarado L."/>
            <person name="Arachchi H.M."/>
            <person name="Berlin A."/>
            <person name="Chapman S.B."/>
            <person name="Gearin G."/>
            <person name="Goldberg J."/>
            <person name="Griggs A."/>
            <person name="Gujja S."/>
            <person name="Hansen M."/>
            <person name="Heiman D."/>
            <person name="Howarth C."/>
            <person name="Larimer J."/>
            <person name="Lui A."/>
            <person name="MacDonald P.J.P."/>
            <person name="McCowen C."/>
            <person name="Montmayeur A."/>
            <person name="Murphy C."/>
            <person name="Neiman D."/>
            <person name="Pearson M."/>
            <person name="Priest M."/>
            <person name="Roberts A."/>
            <person name="Saif S."/>
            <person name="Shea T."/>
            <person name="Sisk P."/>
            <person name="Stolte C."/>
            <person name="Sykes S."/>
            <person name="Wortman J."/>
            <person name="Nusbaum C."/>
            <person name="Birren B."/>
        </authorList>
    </citation>
    <scope>NUCLEOTIDE SEQUENCE [LARGE SCALE GENOMIC DNA]</scope>
    <source>
        <strain evidence="10 11">OT 569</strain>
    </source>
</reference>
<dbReference type="OrthoDB" id="9801517at2"/>
<evidence type="ECO:0000256" key="4">
    <source>
        <dbReference type="ARBA" id="ARBA00022832"/>
    </source>
</evidence>
<dbReference type="SUPFAM" id="SSF54637">
    <property type="entry name" value="Thioesterase/thiol ester dehydrase-isomerase"/>
    <property type="match status" value="2"/>
</dbReference>
<dbReference type="InterPro" id="IPR049427">
    <property type="entry name" value="Acyl-ACP_TE_C"/>
</dbReference>
<keyword evidence="3" id="KW-0378">Hydrolase</keyword>
<dbReference type="InterPro" id="IPR029069">
    <property type="entry name" value="HotDog_dom_sf"/>
</dbReference>
<name>M2NEC0_9FIRM</name>
<dbReference type="PANTHER" id="PTHR31727">
    <property type="entry name" value="OLEOYL-ACYL CARRIER PROTEIN THIOESTERASE 1, CHLOROPLASTIC"/>
    <property type="match status" value="1"/>
</dbReference>
<evidence type="ECO:0000259" key="9">
    <source>
        <dbReference type="Pfam" id="PF20791"/>
    </source>
</evidence>
<dbReference type="EMBL" id="AGEJ01000018">
    <property type="protein sequence ID" value="EMD16543.1"/>
    <property type="molecule type" value="Genomic_DNA"/>
</dbReference>
<evidence type="ECO:0000259" key="8">
    <source>
        <dbReference type="Pfam" id="PF01643"/>
    </source>
</evidence>
<evidence type="ECO:0008006" key="12">
    <source>
        <dbReference type="Google" id="ProtNLM"/>
    </source>
</evidence>